<protein>
    <submittedName>
        <fullName evidence="1">Uncharacterized protein</fullName>
    </submittedName>
</protein>
<comment type="caution">
    <text evidence="1">The sequence shown here is derived from an EMBL/GenBank/DDBJ whole genome shotgun (WGS) entry which is preliminary data.</text>
</comment>
<proteinExistence type="predicted"/>
<gene>
    <name evidence="1" type="ORF">J5Y09_18300</name>
</gene>
<dbReference type="EMBL" id="JAGIYZ010000019">
    <property type="protein sequence ID" value="MBP0465884.1"/>
    <property type="molecule type" value="Genomic_DNA"/>
</dbReference>
<dbReference type="Proteomes" id="UP000680815">
    <property type="component" value="Unassembled WGS sequence"/>
</dbReference>
<organism evidence="1 2">
    <name type="scientific">Roseomonas nitratireducens</name>
    <dbReference type="NCBI Taxonomy" id="2820810"/>
    <lineage>
        <taxon>Bacteria</taxon>
        <taxon>Pseudomonadati</taxon>
        <taxon>Pseudomonadota</taxon>
        <taxon>Alphaproteobacteria</taxon>
        <taxon>Acetobacterales</taxon>
        <taxon>Roseomonadaceae</taxon>
        <taxon>Roseomonas</taxon>
    </lineage>
</organism>
<name>A0ABS4AXA7_9PROT</name>
<reference evidence="1 2" key="1">
    <citation type="submission" date="2021-03" db="EMBL/GenBank/DDBJ databases">
        <authorList>
            <person name="So Y."/>
        </authorList>
    </citation>
    <scope>NUCLEOTIDE SEQUENCE [LARGE SCALE GENOMIC DNA]</scope>
    <source>
        <strain evidence="1 2">PWR1</strain>
    </source>
</reference>
<sequence>MLKADRSPMRGRSLPEGIIATGEFSGAIDAWPEYLRLYRLPGGGIELASMGNAVIGEPGDFGEQDEETGEWALPDEIDDQRVFLQGDLVVSEALVPANDDAVAEFAPGEVEDALQWLRDYGWGGGKDWPRIERAVRAALEPPGSL</sequence>
<evidence type="ECO:0000313" key="2">
    <source>
        <dbReference type="Proteomes" id="UP000680815"/>
    </source>
</evidence>
<accession>A0ABS4AXA7</accession>
<keyword evidence="2" id="KW-1185">Reference proteome</keyword>
<dbReference type="RefSeq" id="WP_209353269.1">
    <property type="nucleotide sequence ID" value="NZ_JAGIYZ010000019.1"/>
</dbReference>
<evidence type="ECO:0000313" key="1">
    <source>
        <dbReference type="EMBL" id="MBP0465884.1"/>
    </source>
</evidence>